<keyword evidence="1" id="KW-0460">Magnesium</keyword>
<feature type="binding site" evidence="1">
    <location>
        <position position="97"/>
    </location>
    <ligand>
        <name>Mg(2+)</name>
        <dbReference type="ChEBI" id="CHEBI:18420"/>
        <label>1</label>
        <note>catalytic</note>
    </ligand>
</feature>
<feature type="binding site" evidence="1">
    <location>
        <position position="224"/>
    </location>
    <ligand>
        <name>Mg(2+)</name>
        <dbReference type="ChEBI" id="CHEBI:18420"/>
        <label>1</label>
        <note>catalytic</note>
    </ligand>
</feature>
<organism evidence="2 3">
    <name type="scientific">Promicromonospora thailandica</name>
    <dbReference type="NCBI Taxonomy" id="765201"/>
    <lineage>
        <taxon>Bacteria</taxon>
        <taxon>Bacillati</taxon>
        <taxon>Actinomycetota</taxon>
        <taxon>Actinomycetes</taxon>
        <taxon>Micrococcales</taxon>
        <taxon>Promicromonosporaceae</taxon>
        <taxon>Promicromonospora</taxon>
    </lineage>
</organism>
<dbReference type="AlphaFoldDB" id="A0A9X2JZJ7"/>
<gene>
    <name evidence="2" type="ORF">APR03_003484</name>
</gene>
<keyword evidence="3" id="KW-1185">Reference proteome</keyword>
<dbReference type="CDD" id="cd01638">
    <property type="entry name" value="CysQ"/>
    <property type="match status" value="1"/>
</dbReference>
<dbReference type="Gene3D" id="3.30.540.10">
    <property type="entry name" value="Fructose-1,6-Bisphosphatase, subunit A, domain 1"/>
    <property type="match status" value="1"/>
</dbReference>
<dbReference type="InterPro" id="IPR050725">
    <property type="entry name" value="CysQ/Inositol_MonoPase"/>
</dbReference>
<sequence>MDSPSPTLPPASLDDAALAHALAAGAAEVLLALRAEVDAAGGTFVAPELKDAGDAAAQAWLAAALAAARPADAVLSEEAADDRGRLDAARVWIIDPLDGTREFAERPEADSPAGVWRDDFAVHVALWERGAGLTAGAVALPARGQVPTTADGVVPDDDSAAVLEGRRPLRIAASRSRPPAFVSALAERGDVELVPMGSAGVKVLAVADGTVDAYVHGGGQYEWDSAAPVAVARSRGLVCTRLDGSELEYNRENPWLPDLFVCPPALAPRLRELLGTVGVASVVGADSKEGA</sequence>
<comment type="caution">
    <text evidence="2">The sequence shown here is derived from an EMBL/GenBank/DDBJ whole genome shotgun (WGS) entry which is preliminary data.</text>
</comment>
<accession>A0A9X2JZJ7</accession>
<reference evidence="2" key="1">
    <citation type="submission" date="2022-06" db="EMBL/GenBank/DDBJ databases">
        <title>Genomic Encyclopedia of Archaeal and Bacterial Type Strains, Phase II (KMG-II): from individual species to whole genera.</title>
        <authorList>
            <person name="Goeker M."/>
        </authorList>
    </citation>
    <scope>NUCLEOTIDE SEQUENCE</scope>
    <source>
        <strain evidence="2">DSM 26652</strain>
    </source>
</reference>
<proteinExistence type="predicted"/>
<dbReference type="GO" id="GO:0008441">
    <property type="term" value="F:3'(2'),5'-bisphosphate nucleotidase activity"/>
    <property type="evidence" value="ECO:0007669"/>
    <property type="project" value="TreeGrafter"/>
</dbReference>
<dbReference type="GO" id="GO:0046872">
    <property type="term" value="F:metal ion binding"/>
    <property type="evidence" value="ECO:0007669"/>
    <property type="project" value="UniProtKB-KW"/>
</dbReference>
<dbReference type="GO" id="GO:0050427">
    <property type="term" value="P:3'-phosphoadenosine 5'-phosphosulfate metabolic process"/>
    <property type="evidence" value="ECO:0007669"/>
    <property type="project" value="TreeGrafter"/>
</dbReference>
<dbReference type="EMBL" id="JAMTCS010000011">
    <property type="protein sequence ID" value="MCP2266119.1"/>
    <property type="molecule type" value="Genomic_DNA"/>
</dbReference>
<evidence type="ECO:0000313" key="2">
    <source>
        <dbReference type="EMBL" id="MCP2266119.1"/>
    </source>
</evidence>
<dbReference type="RefSeq" id="WP_253837672.1">
    <property type="nucleotide sequence ID" value="NZ_JAMTCS010000011.1"/>
</dbReference>
<feature type="binding site" evidence="1">
    <location>
        <position position="95"/>
    </location>
    <ligand>
        <name>Mg(2+)</name>
        <dbReference type="ChEBI" id="CHEBI:18420"/>
        <label>1</label>
        <note>catalytic</note>
    </ligand>
</feature>
<name>A0A9X2JZJ7_9MICO</name>
<evidence type="ECO:0000313" key="3">
    <source>
        <dbReference type="Proteomes" id="UP001139493"/>
    </source>
</evidence>
<dbReference type="InterPro" id="IPR000760">
    <property type="entry name" value="Inositol_monophosphatase-like"/>
</dbReference>
<dbReference type="Gene3D" id="3.40.190.80">
    <property type="match status" value="1"/>
</dbReference>
<protein>
    <submittedName>
        <fullName evidence="2">3'(2'),5'-bisphosphate nucleotidase</fullName>
    </submittedName>
</protein>
<dbReference type="PRINTS" id="PR00377">
    <property type="entry name" value="IMPHPHTASES"/>
</dbReference>
<dbReference type="Proteomes" id="UP001139493">
    <property type="component" value="Unassembled WGS sequence"/>
</dbReference>
<evidence type="ECO:0000256" key="1">
    <source>
        <dbReference type="PIRSR" id="PIRSR600760-2"/>
    </source>
</evidence>
<feature type="binding site" evidence="1">
    <location>
        <position position="77"/>
    </location>
    <ligand>
        <name>Mg(2+)</name>
        <dbReference type="ChEBI" id="CHEBI:18420"/>
        <label>1</label>
        <note>catalytic</note>
    </ligand>
</feature>
<dbReference type="PANTHER" id="PTHR43028">
    <property type="entry name" value="3'(2'),5'-BISPHOSPHATE NUCLEOTIDASE 1"/>
    <property type="match status" value="1"/>
</dbReference>
<comment type="cofactor">
    <cofactor evidence="1">
        <name>Mg(2+)</name>
        <dbReference type="ChEBI" id="CHEBI:18420"/>
    </cofactor>
</comment>
<keyword evidence="1" id="KW-0479">Metal-binding</keyword>
<dbReference type="SUPFAM" id="SSF56655">
    <property type="entry name" value="Carbohydrate phosphatase"/>
    <property type="match status" value="1"/>
</dbReference>
<dbReference type="Pfam" id="PF00459">
    <property type="entry name" value="Inositol_P"/>
    <property type="match status" value="1"/>
</dbReference>
<dbReference type="GO" id="GO:0000103">
    <property type="term" value="P:sulfate assimilation"/>
    <property type="evidence" value="ECO:0007669"/>
    <property type="project" value="TreeGrafter"/>
</dbReference>
<feature type="binding site" evidence="1">
    <location>
        <position position="98"/>
    </location>
    <ligand>
        <name>Mg(2+)</name>
        <dbReference type="ChEBI" id="CHEBI:18420"/>
        <label>1</label>
        <note>catalytic</note>
    </ligand>
</feature>
<dbReference type="PANTHER" id="PTHR43028:SF5">
    <property type="entry name" value="3'(2'),5'-BISPHOSPHATE NUCLEOTIDASE 1"/>
    <property type="match status" value="1"/>
</dbReference>